<dbReference type="InterPro" id="IPR052160">
    <property type="entry name" value="Gypsy_RT_Integrase-like"/>
</dbReference>
<dbReference type="SUPFAM" id="SSF53098">
    <property type="entry name" value="Ribonuclease H-like"/>
    <property type="match status" value="1"/>
</dbReference>
<dbReference type="InterPro" id="IPR036397">
    <property type="entry name" value="RNaseH_sf"/>
</dbReference>
<dbReference type="Proteomes" id="UP001054821">
    <property type="component" value="Chromosome 2"/>
</dbReference>
<name>A0AAD4WH46_PRUDU</name>
<sequence length="115" mass="12930">MAIIGQLFSKIVSNMPRGAKGCQDCQRPGSVQYVPAEPMNPIVKAWPFKGWAMDVTSQIYPESSKGHKYILVATDFFTKWVEAVPLKKVTQAEVLEFIEKTIVHRFGLPESIMTD</sequence>
<dbReference type="AlphaFoldDB" id="A0AAD4WH46"/>
<protein>
    <recommendedName>
        <fullName evidence="1">Integrase catalytic domain-containing protein</fullName>
    </recommendedName>
</protein>
<dbReference type="GO" id="GO:0003676">
    <property type="term" value="F:nucleic acid binding"/>
    <property type="evidence" value="ECO:0007669"/>
    <property type="project" value="InterPro"/>
</dbReference>
<reference evidence="2 3" key="1">
    <citation type="journal article" date="2022" name="G3 (Bethesda)">
        <title>Whole-genome sequence and methylome profiling of the almond [Prunus dulcis (Mill.) D.A. Webb] cultivar 'Nonpareil'.</title>
        <authorList>
            <person name="D'Amico-Willman K.M."/>
            <person name="Ouma W.Z."/>
            <person name="Meulia T."/>
            <person name="Sideli G.M."/>
            <person name="Gradziel T.M."/>
            <person name="Fresnedo-Ramirez J."/>
        </authorList>
    </citation>
    <scope>NUCLEOTIDE SEQUENCE [LARGE SCALE GENOMIC DNA]</scope>
    <source>
        <strain evidence="2">Clone GOH B32 T37-40</strain>
    </source>
</reference>
<dbReference type="PANTHER" id="PTHR47266">
    <property type="entry name" value="ENDONUCLEASE-RELATED"/>
    <property type="match status" value="1"/>
</dbReference>
<dbReference type="InterPro" id="IPR012337">
    <property type="entry name" value="RNaseH-like_sf"/>
</dbReference>
<proteinExistence type="predicted"/>
<dbReference type="InterPro" id="IPR001584">
    <property type="entry name" value="Integrase_cat-core"/>
</dbReference>
<dbReference type="Pfam" id="PF00665">
    <property type="entry name" value="rve"/>
    <property type="match status" value="1"/>
</dbReference>
<feature type="domain" description="Integrase catalytic" evidence="1">
    <location>
        <begin position="43"/>
        <end position="115"/>
    </location>
</feature>
<dbReference type="PROSITE" id="PS50994">
    <property type="entry name" value="INTEGRASE"/>
    <property type="match status" value="1"/>
</dbReference>
<dbReference type="EMBL" id="JAJFAZ020000002">
    <property type="protein sequence ID" value="KAI5343003.1"/>
    <property type="molecule type" value="Genomic_DNA"/>
</dbReference>
<evidence type="ECO:0000259" key="1">
    <source>
        <dbReference type="PROSITE" id="PS50994"/>
    </source>
</evidence>
<keyword evidence="3" id="KW-1185">Reference proteome</keyword>
<evidence type="ECO:0000313" key="2">
    <source>
        <dbReference type="EMBL" id="KAI5343003.1"/>
    </source>
</evidence>
<accession>A0AAD4WH46</accession>
<organism evidence="2 3">
    <name type="scientific">Prunus dulcis</name>
    <name type="common">Almond</name>
    <name type="synonym">Amygdalus dulcis</name>
    <dbReference type="NCBI Taxonomy" id="3755"/>
    <lineage>
        <taxon>Eukaryota</taxon>
        <taxon>Viridiplantae</taxon>
        <taxon>Streptophyta</taxon>
        <taxon>Embryophyta</taxon>
        <taxon>Tracheophyta</taxon>
        <taxon>Spermatophyta</taxon>
        <taxon>Magnoliopsida</taxon>
        <taxon>eudicotyledons</taxon>
        <taxon>Gunneridae</taxon>
        <taxon>Pentapetalae</taxon>
        <taxon>rosids</taxon>
        <taxon>fabids</taxon>
        <taxon>Rosales</taxon>
        <taxon>Rosaceae</taxon>
        <taxon>Amygdaloideae</taxon>
        <taxon>Amygdaleae</taxon>
        <taxon>Prunus</taxon>
    </lineage>
</organism>
<evidence type="ECO:0000313" key="3">
    <source>
        <dbReference type="Proteomes" id="UP001054821"/>
    </source>
</evidence>
<dbReference type="GO" id="GO:0015074">
    <property type="term" value="P:DNA integration"/>
    <property type="evidence" value="ECO:0007669"/>
    <property type="project" value="InterPro"/>
</dbReference>
<gene>
    <name evidence="2" type="ORF">L3X38_010879</name>
</gene>
<comment type="caution">
    <text evidence="2">The sequence shown here is derived from an EMBL/GenBank/DDBJ whole genome shotgun (WGS) entry which is preliminary data.</text>
</comment>
<dbReference type="Gene3D" id="3.30.420.10">
    <property type="entry name" value="Ribonuclease H-like superfamily/Ribonuclease H"/>
    <property type="match status" value="1"/>
</dbReference>